<name>A0ABR7VMQ4_VIRHA</name>
<dbReference type="InterPro" id="IPR003607">
    <property type="entry name" value="HD/PDEase_dom"/>
</dbReference>
<dbReference type="SMART" id="SM00471">
    <property type="entry name" value="HDc"/>
    <property type="match status" value="1"/>
</dbReference>
<dbReference type="PANTHER" id="PTHR33594">
    <property type="entry name" value="SUPERFAMILY HYDROLASE, PUTATIVE (AFU_ORTHOLOGUE AFUA_1G03035)-RELATED"/>
    <property type="match status" value="1"/>
</dbReference>
<dbReference type="RefSeq" id="WP_189777847.1">
    <property type="nucleotide sequence ID" value="NZ_JACWEZ010000004.1"/>
</dbReference>
<sequence length="196" mass="22314">MSQRERELDQIKTYVRHLFSNDPTGHDYFHMERVAHQAVVIAEEEGANQFICEAASWLHDVYDSKLVANPVTAKQDMIEFLTSIHIPEKEISLIHEVIDSVSFSKGEVPVSLEAKVVQDADRLDAIGAVGIARTFAYGGAAGQLIYHPEDKNTSLQHFYDKLLKLKSLLNTEAAIEIAADRHHFMEIFLNQFYKEW</sequence>
<dbReference type="Gene3D" id="1.20.58.1910">
    <property type="match status" value="1"/>
</dbReference>
<accession>A0ABR7VMQ4</accession>
<protein>
    <submittedName>
        <fullName evidence="2">HD domain-containing protein</fullName>
    </submittedName>
</protein>
<dbReference type="InterPro" id="IPR006674">
    <property type="entry name" value="HD_domain"/>
</dbReference>
<proteinExistence type="predicted"/>
<dbReference type="CDD" id="cd00077">
    <property type="entry name" value="HDc"/>
    <property type="match status" value="1"/>
</dbReference>
<dbReference type="SUPFAM" id="SSF109604">
    <property type="entry name" value="HD-domain/PDEase-like"/>
    <property type="match status" value="1"/>
</dbReference>
<evidence type="ECO:0000259" key="1">
    <source>
        <dbReference type="SMART" id="SM00471"/>
    </source>
</evidence>
<gene>
    <name evidence="2" type="ORF">IC602_08060</name>
</gene>
<organism evidence="2 3">
    <name type="scientific">Virgibacillus halodenitrificans</name>
    <name type="common">Bacillus halodenitrificans</name>
    <dbReference type="NCBI Taxonomy" id="1482"/>
    <lineage>
        <taxon>Bacteria</taxon>
        <taxon>Bacillati</taxon>
        <taxon>Bacillota</taxon>
        <taxon>Bacilli</taxon>
        <taxon>Bacillales</taxon>
        <taxon>Bacillaceae</taxon>
        <taxon>Virgibacillus</taxon>
    </lineage>
</organism>
<evidence type="ECO:0000313" key="2">
    <source>
        <dbReference type="EMBL" id="MBD1222560.1"/>
    </source>
</evidence>
<keyword evidence="3" id="KW-1185">Reference proteome</keyword>
<evidence type="ECO:0000313" key="3">
    <source>
        <dbReference type="Proteomes" id="UP000621631"/>
    </source>
</evidence>
<feature type="domain" description="HD/PDEase" evidence="1">
    <location>
        <begin position="23"/>
        <end position="135"/>
    </location>
</feature>
<dbReference type="Gene3D" id="1.10.472.50">
    <property type="entry name" value="HD-domain/PDEase-like"/>
    <property type="match status" value="1"/>
</dbReference>
<reference evidence="2 3" key="1">
    <citation type="submission" date="2020-09" db="EMBL/GenBank/DDBJ databases">
        <title>Draft Genome Sequences of Oil-Oxidizing Bacteria Halomonas titanicae, Marinobacter lutaoensis, and Virgibacillus halodenitrificans Isolated from Highly Saline Environments.</title>
        <authorList>
            <person name="Grouzdev D.S."/>
            <person name="Sokolova D.S."/>
            <person name="Semenova E.M."/>
            <person name="Borzenkov I.A."/>
            <person name="Bidzhieva S.K."/>
            <person name="Poltaraus A.B."/>
            <person name="Nazina T.N."/>
        </authorList>
    </citation>
    <scope>NUCLEOTIDE SEQUENCE [LARGE SCALE GENOMIC DNA]</scope>
    <source>
        <strain evidence="2 3">VKM B-3472D</strain>
    </source>
</reference>
<dbReference type="Pfam" id="PF01966">
    <property type="entry name" value="HD"/>
    <property type="match status" value="1"/>
</dbReference>
<dbReference type="PANTHER" id="PTHR33594:SF1">
    <property type="entry name" value="HD_PDEASE DOMAIN-CONTAINING PROTEIN"/>
    <property type="match status" value="1"/>
</dbReference>
<comment type="caution">
    <text evidence="2">The sequence shown here is derived from an EMBL/GenBank/DDBJ whole genome shotgun (WGS) entry which is preliminary data.</text>
</comment>
<dbReference type="EMBL" id="JACWEZ010000004">
    <property type="protein sequence ID" value="MBD1222560.1"/>
    <property type="molecule type" value="Genomic_DNA"/>
</dbReference>
<dbReference type="Proteomes" id="UP000621631">
    <property type="component" value="Unassembled WGS sequence"/>
</dbReference>